<dbReference type="PANTHER" id="PTHR24056:SF412">
    <property type="entry name" value="PROTEIN KINASE DOMAIN-CONTAINING PROTEIN"/>
    <property type="match status" value="1"/>
</dbReference>
<sequence>MPTATCAREASALVGDRLAAACDMIEWFRDYRTPITGRRAAAISAMIADIAAAATAASDEKHTSSSPIGRRKKKARMGMCMDSSSWYDEVSRLGKGHFGVVSKARHRATGHVVAIKSLRPKRRCGCDDDDEGDYDLLREACFMAACRGHPSLVGLHAVLRAPVTGDYSLAMDYVGPTTLVDVMSARHGEADVRRMMRQLLDGADAMHRRGIVHRDIKPGNILVSDGDGGDHLKICDLGVATYVGERDPPYVNTGTLPYMAPEVLVGSSMDHDDTLVDSWSLGCVMAELLLGGNVLFKGESTSDQLYKIFDVLGVPGKKAWQSLKPRSCGLADEVRQWRTRQQQRVGHRRSSNRLSGMFPEEVLSKDGFEVLSGLLTCDPRRRLTAAAALRCRWFADNVVDVVDGGHDSLVPAAPAVSETPTTVWSQVVAGVGRLLRLLRPK</sequence>
<dbReference type="GO" id="GO:0007346">
    <property type="term" value="P:regulation of mitotic cell cycle"/>
    <property type="evidence" value="ECO:0007669"/>
    <property type="project" value="TreeGrafter"/>
</dbReference>
<evidence type="ECO:0000256" key="5">
    <source>
        <dbReference type="ARBA" id="ARBA00022741"/>
    </source>
</evidence>
<evidence type="ECO:0000256" key="6">
    <source>
        <dbReference type="ARBA" id="ARBA00022777"/>
    </source>
</evidence>
<organism evidence="12 13">
    <name type="scientific">Digitaria exilis</name>
    <dbReference type="NCBI Taxonomy" id="1010633"/>
    <lineage>
        <taxon>Eukaryota</taxon>
        <taxon>Viridiplantae</taxon>
        <taxon>Streptophyta</taxon>
        <taxon>Embryophyta</taxon>
        <taxon>Tracheophyta</taxon>
        <taxon>Spermatophyta</taxon>
        <taxon>Magnoliopsida</taxon>
        <taxon>Liliopsida</taxon>
        <taxon>Poales</taxon>
        <taxon>Poaceae</taxon>
        <taxon>PACMAD clade</taxon>
        <taxon>Panicoideae</taxon>
        <taxon>Panicodae</taxon>
        <taxon>Paniceae</taxon>
        <taxon>Anthephorinae</taxon>
        <taxon>Digitaria</taxon>
    </lineage>
</organism>
<dbReference type="GO" id="GO:0005634">
    <property type="term" value="C:nucleus"/>
    <property type="evidence" value="ECO:0007669"/>
    <property type="project" value="TreeGrafter"/>
</dbReference>
<evidence type="ECO:0000256" key="1">
    <source>
        <dbReference type="ARBA" id="ARBA00006485"/>
    </source>
</evidence>
<dbReference type="Gene3D" id="1.10.510.10">
    <property type="entry name" value="Transferase(Phosphotransferase) domain 1"/>
    <property type="match status" value="1"/>
</dbReference>
<dbReference type="PANTHER" id="PTHR24056">
    <property type="entry name" value="CELL DIVISION PROTEIN KINASE"/>
    <property type="match status" value="1"/>
</dbReference>
<dbReference type="Pfam" id="PF00069">
    <property type="entry name" value="Pkinase"/>
    <property type="match status" value="1"/>
</dbReference>
<gene>
    <name evidence="12" type="ORF">HU200_058233</name>
</gene>
<keyword evidence="7 9" id="KW-0067">ATP-binding</keyword>
<evidence type="ECO:0000256" key="10">
    <source>
        <dbReference type="RuleBase" id="RU000304"/>
    </source>
</evidence>
<proteinExistence type="inferred from homology"/>
<dbReference type="GO" id="GO:0008353">
    <property type="term" value="F:RNA polymerase II CTD heptapeptide repeat kinase activity"/>
    <property type="evidence" value="ECO:0007669"/>
    <property type="project" value="UniProtKB-EC"/>
</dbReference>
<comment type="catalytic activity">
    <reaction evidence="8">
        <text>[DNA-directed RNA polymerase] + ATP = phospho-[DNA-directed RNA polymerase] + ADP + H(+)</text>
        <dbReference type="Rhea" id="RHEA:10216"/>
        <dbReference type="Rhea" id="RHEA-COMP:11321"/>
        <dbReference type="Rhea" id="RHEA-COMP:11322"/>
        <dbReference type="ChEBI" id="CHEBI:15378"/>
        <dbReference type="ChEBI" id="CHEBI:30616"/>
        <dbReference type="ChEBI" id="CHEBI:43176"/>
        <dbReference type="ChEBI" id="CHEBI:68546"/>
        <dbReference type="ChEBI" id="CHEBI:456216"/>
        <dbReference type="EC" id="2.7.11.23"/>
    </reaction>
</comment>
<keyword evidence="3" id="KW-0597">Phosphoprotein</keyword>
<feature type="binding site" evidence="9">
    <location>
        <position position="116"/>
    </location>
    <ligand>
        <name>ATP</name>
        <dbReference type="ChEBI" id="CHEBI:30616"/>
    </ligand>
</feature>
<feature type="domain" description="Protein kinase" evidence="11">
    <location>
        <begin position="87"/>
        <end position="394"/>
    </location>
</feature>
<dbReference type="Gene3D" id="3.30.200.20">
    <property type="entry name" value="Phosphorylase Kinase, domain 1"/>
    <property type="match status" value="1"/>
</dbReference>
<dbReference type="PROSITE" id="PS50011">
    <property type="entry name" value="PROTEIN_KINASE_DOM"/>
    <property type="match status" value="1"/>
</dbReference>
<dbReference type="Proteomes" id="UP000636709">
    <property type="component" value="Unassembled WGS sequence"/>
</dbReference>
<comment type="caution">
    <text evidence="12">The sequence shown here is derived from an EMBL/GenBank/DDBJ whole genome shotgun (WGS) entry which is preliminary data.</text>
</comment>
<dbReference type="PROSITE" id="PS00108">
    <property type="entry name" value="PROTEIN_KINASE_ST"/>
    <property type="match status" value="1"/>
</dbReference>
<dbReference type="PROSITE" id="PS00107">
    <property type="entry name" value="PROTEIN_KINASE_ATP"/>
    <property type="match status" value="1"/>
</dbReference>
<dbReference type="EMBL" id="JACEFO010002453">
    <property type="protein sequence ID" value="KAF8659771.1"/>
    <property type="molecule type" value="Genomic_DNA"/>
</dbReference>
<dbReference type="InterPro" id="IPR017441">
    <property type="entry name" value="Protein_kinase_ATP_BS"/>
</dbReference>
<evidence type="ECO:0000313" key="13">
    <source>
        <dbReference type="Proteomes" id="UP000636709"/>
    </source>
</evidence>
<evidence type="ECO:0000256" key="2">
    <source>
        <dbReference type="ARBA" id="ARBA00012409"/>
    </source>
</evidence>
<dbReference type="OrthoDB" id="684975at2759"/>
<dbReference type="SMART" id="SM00220">
    <property type="entry name" value="S_TKc"/>
    <property type="match status" value="1"/>
</dbReference>
<keyword evidence="5 9" id="KW-0547">Nucleotide-binding</keyword>
<comment type="similarity">
    <text evidence="1">Belongs to the protein kinase superfamily. CMGC Ser/Thr protein kinase family. CDC2/CDKX subfamily.</text>
</comment>
<protein>
    <recommendedName>
        <fullName evidence="2">[RNA-polymerase]-subunit kinase</fullName>
        <ecNumber evidence="2">2.7.11.23</ecNumber>
    </recommendedName>
</protein>
<dbReference type="InterPro" id="IPR000719">
    <property type="entry name" value="Prot_kinase_dom"/>
</dbReference>
<dbReference type="InterPro" id="IPR050108">
    <property type="entry name" value="CDK"/>
</dbReference>
<evidence type="ECO:0000256" key="3">
    <source>
        <dbReference type="ARBA" id="ARBA00022553"/>
    </source>
</evidence>
<dbReference type="GO" id="GO:0005524">
    <property type="term" value="F:ATP binding"/>
    <property type="evidence" value="ECO:0007669"/>
    <property type="project" value="UniProtKB-UniRule"/>
</dbReference>
<reference evidence="12" key="1">
    <citation type="submission" date="2020-07" db="EMBL/GenBank/DDBJ databases">
        <title>Genome sequence and genetic diversity analysis of an under-domesticated orphan crop, white fonio (Digitaria exilis).</title>
        <authorList>
            <person name="Bennetzen J.L."/>
            <person name="Chen S."/>
            <person name="Ma X."/>
            <person name="Wang X."/>
            <person name="Yssel A.E.J."/>
            <person name="Chaluvadi S.R."/>
            <person name="Johnson M."/>
            <person name="Gangashetty P."/>
            <person name="Hamidou F."/>
            <person name="Sanogo M.D."/>
            <person name="Zwaenepoel A."/>
            <person name="Wallace J."/>
            <person name="Van De Peer Y."/>
            <person name="Van Deynze A."/>
        </authorList>
    </citation>
    <scope>NUCLEOTIDE SEQUENCE</scope>
    <source>
        <tissue evidence="12">Leaves</tissue>
    </source>
</reference>
<accession>A0A835AN79</accession>
<dbReference type="EC" id="2.7.11.23" evidence="2"/>
<evidence type="ECO:0000256" key="7">
    <source>
        <dbReference type="ARBA" id="ARBA00022840"/>
    </source>
</evidence>
<keyword evidence="13" id="KW-1185">Reference proteome</keyword>
<keyword evidence="6" id="KW-0418">Kinase</keyword>
<evidence type="ECO:0000256" key="8">
    <source>
        <dbReference type="ARBA" id="ARBA00049280"/>
    </source>
</evidence>
<keyword evidence="4" id="KW-0808">Transferase</keyword>
<evidence type="ECO:0000256" key="9">
    <source>
        <dbReference type="PROSITE-ProRule" id="PRU10141"/>
    </source>
</evidence>
<evidence type="ECO:0000256" key="4">
    <source>
        <dbReference type="ARBA" id="ARBA00022679"/>
    </source>
</evidence>
<dbReference type="AlphaFoldDB" id="A0A835AN79"/>
<dbReference type="InterPro" id="IPR008271">
    <property type="entry name" value="Ser/Thr_kinase_AS"/>
</dbReference>
<evidence type="ECO:0000259" key="11">
    <source>
        <dbReference type="PROSITE" id="PS50011"/>
    </source>
</evidence>
<evidence type="ECO:0000313" key="12">
    <source>
        <dbReference type="EMBL" id="KAF8659771.1"/>
    </source>
</evidence>
<dbReference type="SUPFAM" id="SSF56112">
    <property type="entry name" value="Protein kinase-like (PK-like)"/>
    <property type="match status" value="1"/>
</dbReference>
<keyword evidence="10" id="KW-0723">Serine/threonine-protein kinase</keyword>
<dbReference type="InterPro" id="IPR011009">
    <property type="entry name" value="Kinase-like_dom_sf"/>
</dbReference>
<name>A0A835AN79_9POAL</name>